<sequence>MTVGAAGLSRAACWDVLPRQRALCLHTFLQLRGGAFTAPGCTGGGHRQQLGGHGGTPPRMSRRTGRGCRCAKRDFLRLKVNAELQTRAERRLSHADVLGPQLPCSLSPGWLRCSSSTRSCRKDQSTFSRCSSSPHFFRKVHRTLSRCSSSTRSCRKDQSTFSRCSSSPHFFRKVHRTLSRCSSSPHFFRKVHRTLSRQDQRWTNSTAAREN</sequence>
<dbReference type="Proteomes" id="UP001335648">
    <property type="component" value="Unassembled WGS sequence"/>
</dbReference>
<dbReference type="AlphaFoldDB" id="A0AAN8HAA3"/>
<protein>
    <submittedName>
        <fullName evidence="2">Uncharacterized protein</fullName>
    </submittedName>
</protein>
<dbReference type="EMBL" id="JAULUE010002050">
    <property type="protein sequence ID" value="KAK5905289.1"/>
    <property type="molecule type" value="Genomic_DNA"/>
</dbReference>
<comment type="caution">
    <text evidence="2">The sequence shown here is derived from an EMBL/GenBank/DDBJ whole genome shotgun (WGS) entry which is preliminary data.</text>
</comment>
<proteinExistence type="predicted"/>
<evidence type="ECO:0000256" key="1">
    <source>
        <dbReference type="SAM" id="MobiDB-lite"/>
    </source>
</evidence>
<accession>A0AAN8HAA3</accession>
<evidence type="ECO:0000313" key="2">
    <source>
        <dbReference type="EMBL" id="KAK5905289.1"/>
    </source>
</evidence>
<feature type="region of interest" description="Disordered" evidence="1">
    <location>
        <begin position="46"/>
        <end position="65"/>
    </location>
</feature>
<organism evidence="2 3">
    <name type="scientific">Champsocephalus esox</name>
    <name type="common">pike icefish</name>
    <dbReference type="NCBI Taxonomy" id="159716"/>
    <lineage>
        <taxon>Eukaryota</taxon>
        <taxon>Metazoa</taxon>
        <taxon>Chordata</taxon>
        <taxon>Craniata</taxon>
        <taxon>Vertebrata</taxon>
        <taxon>Euteleostomi</taxon>
        <taxon>Actinopterygii</taxon>
        <taxon>Neopterygii</taxon>
        <taxon>Teleostei</taxon>
        <taxon>Neoteleostei</taxon>
        <taxon>Acanthomorphata</taxon>
        <taxon>Eupercaria</taxon>
        <taxon>Perciformes</taxon>
        <taxon>Notothenioidei</taxon>
        <taxon>Channichthyidae</taxon>
        <taxon>Champsocephalus</taxon>
    </lineage>
</organism>
<reference evidence="2 3" key="1">
    <citation type="journal article" date="2023" name="Mol. Biol. Evol.">
        <title>Genomics of Secondarily Temperate Adaptation in the Only Non-Antarctic Icefish.</title>
        <authorList>
            <person name="Rivera-Colon A.G."/>
            <person name="Rayamajhi N."/>
            <person name="Minhas B.F."/>
            <person name="Madrigal G."/>
            <person name="Bilyk K.T."/>
            <person name="Yoon V."/>
            <person name="Hune M."/>
            <person name="Gregory S."/>
            <person name="Cheng C.H.C."/>
            <person name="Catchen J.M."/>
        </authorList>
    </citation>
    <scope>NUCLEOTIDE SEQUENCE [LARGE SCALE GENOMIC DNA]</scope>
    <source>
        <strain evidence="2">JC2023a</strain>
    </source>
</reference>
<evidence type="ECO:0000313" key="3">
    <source>
        <dbReference type="Proteomes" id="UP001335648"/>
    </source>
</evidence>
<gene>
    <name evidence="2" type="ORF">CesoFtcFv8_006769</name>
</gene>
<keyword evidence="3" id="KW-1185">Reference proteome</keyword>
<feature type="compositionally biased region" description="Gly residues" evidence="1">
    <location>
        <begin position="46"/>
        <end position="55"/>
    </location>
</feature>
<name>A0AAN8HAA3_9TELE</name>